<dbReference type="InterPro" id="IPR051604">
    <property type="entry name" value="Ergot_Alk_Oxidoreductase"/>
</dbReference>
<dbReference type="Proteomes" id="UP000696413">
    <property type="component" value="Unassembled WGS sequence"/>
</dbReference>
<dbReference type="PANTHER" id="PTHR43162">
    <property type="match status" value="1"/>
</dbReference>
<dbReference type="RefSeq" id="WP_214386007.1">
    <property type="nucleotide sequence ID" value="NZ_JAHBOK010000004.1"/>
</dbReference>
<gene>
    <name evidence="2" type="ORF">KL859_18175</name>
</gene>
<organism evidence="2 3">
    <name type="scientific">Mycolicibacterium goodii</name>
    <name type="common">Mycobacterium goodii</name>
    <dbReference type="NCBI Taxonomy" id="134601"/>
    <lineage>
        <taxon>Bacteria</taxon>
        <taxon>Bacillati</taxon>
        <taxon>Actinomycetota</taxon>
        <taxon>Actinomycetes</taxon>
        <taxon>Mycobacteriales</taxon>
        <taxon>Mycobacteriaceae</taxon>
        <taxon>Mycolicibacterium</taxon>
    </lineage>
</organism>
<dbReference type="PANTHER" id="PTHR43162:SF1">
    <property type="entry name" value="PRESTALK A DIFFERENTIATION PROTEIN A"/>
    <property type="match status" value="1"/>
</dbReference>
<name>A0ABS6HR81_MYCGD</name>
<dbReference type="InterPro" id="IPR036291">
    <property type="entry name" value="NAD(P)-bd_dom_sf"/>
</dbReference>
<evidence type="ECO:0000313" key="3">
    <source>
        <dbReference type="Proteomes" id="UP000696413"/>
    </source>
</evidence>
<proteinExistence type="predicted"/>
<dbReference type="SUPFAM" id="SSF51735">
    <property type="entry name" value="NAD(P)-binding Rossmann-fold domains"/>
    <property type="match status" value="1"/>
</dbReference>
<reference evidence="2 3" key="1">
    <citation type="submission" date="2021-05" db="EMBL/GenBank/DDBJ databases">
        <title>Draft Genome Sequences of Clinical Respiratory Isolates of Mycobacterium goodii Recovered in Ireland.</title>
        <authorList>
            <person name="Flanagan P.R."/>
            <person name="Mok S."/>
            <person name="Roycroft E."/>
            <person name="Rogers T.R."/>
            <person name="Fitzgibbon M."/>
        </authorList>
    </citation>
    <scope>NUCLEOTIDE SEQUENCE [LARGE SCALE GENOMIC DNA]</scope>
    <source>
        <strain evidence="2 3">14IE55</strain>
    </source>
</reference>
<dbReference type="Gene3D" id="3.40.50.720">
    <property type="entry name" value="NAD(P)-binding Rossmann-like Domain"/>
    <property type="match status" value="1"/>
</dbReference>
<evidence type="ECO:0000313" key="2">
    <source>
        <dbReference type="EMBL" id="MBU8824786.1"/>
    </source>
</evidence>
<comment type="caution">
    <text evidence="2">The sequence shown here is derived from an EMBL/GenBank/DDBJ whole genome shotgun (WGS) entry which is preliminary data.</text>
</comment>
<evidence type="ECO:0000259" key="1">
    <source>
        <dbReference type="Pfam" id="PF13460"/>
    </source>
</evidence>
<dbReference type="EMBL" id="JAHBOM010000013">
    <property type="protein sequence ID" value="MBU8824786.1"/>
    <property type="molecule type" value="Genomic_DNA"/>
</dbReference>
<dbReference type="InterPro" id="IPR016040">
    <property type="entry name" value="NAD(P)-bd_dom"/>
</dbReference>
<dbReference type="Gene3D" id="3.90.25.10">
    <property type="entry name" value="UDP-galactose 4-epimerase, domain 1"/>
    <property type="match status" value="1"/>
</dbReference>
<keyword evidence="3" id="KW-1185">Reference proteome</keyword>
<feature type="domain" description="NAD(P)-binding" evidence="1">
    <location>
        <begin position="10"/>
        <end position="121"/>
    </location>
</feature>
<sequence length="305" mass="32569">MADSTIAVIGAAGNIGYATSLALRKAGIPVSAILRDPSKADKLSMIGCEIGLADIRDEAALSAAITNAVAVLVILPPPPQAQDAVHEMRQITESLAEALDATRPERVVAISDYGAHLDEWIGMPSAFHLFERRLRRVEVPKVFLRSAEHMHGWTPFIPVARTTGILPSFHDPVDALFPTVAASDVGLIAAELLCSTTSSSERIVHAEGPRRYSANDVAAALGVLLGREVVARTMPRDRWQENLEHGLSPSTAALVAQVYDAHNKGGLIDIEPNVGELRRGATEFIDALRPFVVTTPSGVNGTTLQ</sequence>
<dbReference type="Pfam" id="PF13460">
    <property type="entry name" value="NAD_binding_10"/>
    <property type="match status" value="1"/>
</dbReference>
<protein>
    <submittedName>
        <fullName evidence="2">NAD(P)H-binding protein</fullName>
    </submittedName>
</protein>
<accession>A0ABS6HR81</accession>